<evidence type="ECO:0000256" key="1">
    <source>
        <dbReference type="ARBA" id="ARBA00000086"/>
    </source>
</evidence>
<evidence type="ECO:0000256" key="6">
    <source>
        <dbReference type="ARBA" id="ARBA00022723"/>
    </source>
</evidence>
<dbReference type="Gene3D" id="3.40.10.10">
    <property type="entry name" value="DNA Methylphosphotriester Repair Domain"/>
    <property type="match status" value="1"/>
</dbReference>
<dbReference type="FunFam" id="3.40.10.10:FF:000001">
    <property type="entry name" value="DNA-3-methyladenine glycosylase 2"/>
    <property type="match status" value="1"/>
</dbReference>
<evidence type="ECO:0000256" key="12">
    <source>
        <dbReference type="ARBA" id="ARBA00023163"/>
    </source>
</evidence>
<dbReference type="KEGG" id="acht:bsdcttw_07040"/>
<dbReference type="Proteomes" id="UP000515703">
    <property type="component" value="Chromosome"/>
</dbReference>
<keyword evidence="5" id="KW-0808">Transferase</keyword>
<keyword evidence="6" id="KW-0479">Metal-binding</keyword>
<evidence type="ECO:0000256" key="5">
    <source>
        <dbReference type="ARBA" id="ARBA00022679"/>
    </source>
</evidence>
<dbReference type="Pfam" id="PF02805">
    <property type="entry name" value="Ada_Zn_binding"/>
    <property type="match status" value="1"/>
</dbReference>
<dbReference type="GO" id="GO:0043565">
    <property type="term" value="F:sequence-specific DNA binding"/>
    <property type="evidence" value="ECO:0007669"/>
    <property type="project" value="InterPro"/>
</dbReference>
<dbReference type="SUPFAM" id="SSF48150">
    <property type="entry name" value="DNA-glycosylase"/>
    <property type="match status" value="1"/>
</dbReference>
<dbReference type="GO" id="GO:0006285">
    <property type="term" value="P:base-excision repair, AP site formation"/>
    <property type="evidence" value="ECO:0007669"/>
    <property type="project" value="TreeGrafter"/>
</dbReference>
<name>A0A7I8DGM8_9FIRM</name>
<dbReference type="SMART" id="SM00478">
    <property type="entry name" value="ENDO3c"/>
    <property type="match status" value="1"/>
</dbReference>
<dbReference type="InterPro" id="IPR035451">
    <property type="entry name" value="Ada-like_dom_sf"/>
</dbReference>
<dbReference type="InterPro" id="IPR018062">
    <property type="entry name" value="HTH_AraC-typ_CS"/>
</dbReference>
<feature type="domain" description="HTH araC/xylS-type" evidence="14">
    <location>
        <begin position="348"/>
        <end position="446"/>
    </location>
</feature>
<dbReference type="SUPFAM" id="SSF57884">
    <property type="entry name" value="Ada DNA repair protein, N-terminal domain (N-Ada 10)"/>
    <property type="match status" value="1"/>
</dbReference>
<organism evidence="15 16">
    <name type="scientific">Anaerocolumna chitinilytica</name>
    <dbReference type="NCBI Taxonomy" id="1727145"/>
    <lineage>
        <taxon>Bacteria</taxon>
        <taxon>Bacillati</taxon>
        <taxon>Bacillota</taxon>
        <taxon>Clostridia</taxon>
        <taxon>Lachnospirales</taxon>
        <taxon>Lachnospiraceae</taxon>
        <taxon>Anaerocolumna</taxon>
    </lineage>
</organism>
<comment type="cofactor">
    <cofactor evidence="2">
        <name>Zn(2+)</name>
        <dbReference type="ChEBI" id="CHEBI:29105"/>
    </cofactor>
</comment>
<keyword evidence="7" id="KW-0227">DNA damage</keyword>
<dbReference type="GO" id="GO:0003700">
    <property type="term" value="F:DNA-binding transcription factor activity"/>
    <property type="evidence" value="ECO:0007669"/>
    <property type="project" value="InterPro"/>
</dbReference>
<dbReference type="Pfam" id="PF12833">
    <property type="entry name" value="HTH_18"/>
    <property type="match status" value="1"/>
</dbReference>
<dbReference type="Gene3D" id="1.10.1670.40">
    <property type="match status" value="1"/>
</dbReference>
<dbReference type="Gene3D" id="1.10.10.60">
    <property type="entry name" value="Homeodomain-like"/>
    <property type="match status" value="2"/>
</dbReference>
<keyword evidence="8" id="KW-0862">Zinc</keyword>
<dbReference type="Gene3D" id="1.10.340.30">
    <property type="entry name" value="Hypothetical protein, domain 2"/>
    <property type="match status" value="1"/>
</dbReference>
<proteinExistence type="predicted"/>
<dbReference type="EMBL" id="AP023368">
    <property type="protein sequence ID" value="BCJ97663.1"/>
    <property type="molecule type" value="Genomic_DNA"/>
</dbReference>
<dbReference type="GO" id="GO:0008270">
    <property type="term" value="F:zinc ion binding"/>
    <property type="evidence" value="ECO:0007669"/>
    <property type="project" value="InterPro"/>
</dbReference>
<keyword evidence="4" id="KW-0489">Methyltransferase</keyword>
<dbReference type="AlphaFoldDB" id="A0A7I8DGM8"/>
<evidence type="ECO:0000256" key="8">
    <source>
        <dbReference type="ARBA" id="ARBA00022833"/>
    </source>
</evidence>
<evidence type="ECO:0000256" key="10">
    <source>
        <dbReference type="ARBA" id="ARBA00023125"/>
    </source>
</evidence>
<dbReference type="InterPro" id="IPR009057">
    <property type="entry name" value="Homeodomain-like_sf"/>
</dbReference>
<evidence type="ECO:0000256" key="7">
    <source>
        <dbReference type="ARBA" id="ARBA00022763"/>
    </source>
</evidence>
<evidence type="ECO:0000259" key="14">
    <source>
        <dbReference type="PROSITE" id="PS01124"/>
    </source>
</evidence>
<dbReference type="SUPFAM" id="SSF46689">
    <property type="entry name" value="Homeodomain-like"/>
    <property type="match status" value="1"/>
</dbReference>
<dbReference type="InterPro" id="IPR011257">
    <property type="entry name" value="DNA_glycosylase"/>
</dbReference>
<dbReference type="InterPro" id="IPR051912">
    <property type="entry name" value="Alkylbase_DNA_Glycosylase/TA"/>
</dbReference>
<dbReference type="InterPro" id="IPR003265">
    <property type="entry name" value="HhH-GPD_domain"/>
</dbReference>
<evidence type="ECO:0000313" key="15">
    <source>
        <dbReference type="EMBL" id="BCJ97663.1"/>
    </source>
</evidence>
<comment type="catalytic activity">
    <reaction evidence="1">
        <text>Hydrolysis of alkylated DNA, releasing 3-methyladenine, 3-methylguanine, 7-methylguanine and 7-methyladenine.</text>
        <dbReference type="EC" id="3.2.2.21"/>
    </reaction>
</comment>
<keyword evidence="16" id="KW-1185">Reference proteome</keyword>
<evidence type="ECO:0000256" key="13">
    <source>
        <dbReference type="ARBA" id="ARBA00023204"/>
    </source>
</evidence>
<dbReference type="PANTHER" id="PTHR43003">
    <property type="entry name" value="DNA-3-METHYLADENINE GLYCOSYLASE"/>
    <property type="match status" value="1"/>
</dbReference>
<dbReference type="GO" id="GO:0006307">
    <property type="term" value="P:DNA alkylation repair"/>
    <property type="evidence" value="ECO:0007669"/>
    <property type="project" value="TreeGrafter"/>
</dbReference>
<evidence type="ECO:0000256" key="2">
    <source>
        <dbReference type="ARBA" id="ARBA00001947"/>
    </source>
</evidence>
<evidence type="ECO:0000256" key="3">
    <source>
        <dbReference type="ARBA" id="ARBA00012000"/>
    </source>
</evidence>
<dbReference type="Pfam" id="PF00730">
    <property type="entry name" value="HhH-GPD"/>
    <property type="match status" value="1"/>
</dbReference>
<dbReference type="GO" id="GO:0032131">
    <property type="term" value="F:alkylated DNA binding"/>
    <property type="evidence" value="ECO:0007669"/>
    <property type="project" value="TreeGrafter"/>
</dbReference>
<dbReference type="RefSeq" id="WP_330602362.1">
    <property type="nucleotide sequence ID" value="NZ_AP023368.1"/>
</dbReference>
<dbReference type="InterPro" id="IPR020449">
    <property type="entry name" value="Tscrpt_reg_AraC-type_HTH"/>
</dbReference>
<dbReference type="PRINTS" id="PR00032">
    <property type="entry name" value="HTHARAC"/>
</dbReference>
<dbReference type="GO" id="GO:0008725">
    <property type="term" value="F:DNA-3-methyladenine glycosylase activity"/>
    <property type="evidence" value="ECO:0007669"/>
    <property type="project" value="TreeGrafter"/>
</dbReference>
<dbReference type="PROSITE" id="PS00041">
    <property type="entry name" value="HTH_ARAC_FAMILY_1"/>
    <property type="match status" value="1"/>
</dbReference>
<evidence type="ECO:0000256" key="9">
    <source>
        <dbReference type="ARBA" id="ARBA00023015"/>
    </source>
</evidence>
<protein>
    <recommendedName>
        <fullName evidence="3">DNA-3-methyladenine glycosylase II</fullName>
        <ecNumber evidence="3">3.2.2.21</ecNumber>
    </recommendedName>
</protein>
<dbReference type="PROSITE" id="PS01124">
    <property type="entry name" value="HTH_ARAC_FAMILY_2"/>
    <property type="match status" value="1"/>
</dbReference>
<reference evidence="15 16" key="1">
    <citation type="submission" date="2020-08" db="EMBL/GenBank/DDBJ databases">
        <title>Draft genome sequencing of an Anaerocolumna strain isolated from anoxic soil subjected to BSD treatment.</title>
        <authorList>
            <person name="Uek A."/>
            <person name="Tonouchi A."/>
        </authorList>
    </citation>
    <scope>NUCLEOTIDE SEQUENCE [LARGE SCALE GENOMIC DNA]</scope>
    <source>
        <strain evidence="15 16">CTTW</strain>
    </source>
</reference>
<keyword evidence="12" id="KW-0804">Transcription</keyword>
<dbReference type="PANTHER" id="PTHR43003:SF5">
    <property type="entry name" value="DNA-3-METHYLADENINE GLYCOSYLASE"/>
    <property type="match status" value="1"/>
</dbReference>
<dbReference type="GO" id="GO:0043916">
    <property type="term" value="F:DNA-7-methylguanine glycosylase activity"/>
    <property type="evidence" value="ECO:0007669"/>
    <property type="project" value="TreeGrafter"/>
</dbReference>
<dbReference type="GO" id="GO:0032259">
    <property type="term" value="P:methylation"/>
    <property type="evidence" value="ECO:0007669"/>
    <property type="project" value="UniProtKB-KW"/>
</dbReference>
<reference evidence="15 16" key="2">
    <citation type="submission" date="2020-08" db="EMBL/GenBank/DDBJ databases">
        <authorList>
            <person name="Ueki A."/>
            <person name="Tonouchi A."/>
        </authorList>
    </citation>
    <scope>NUCLEOTIDE SEQUENCE [LARGE SCALE GENOMIC DNA]</scope>
    <source>
        <strain evidence="15 16">CTTW</strain>
    </source>
</reference>
<gene>
    <name evidence="15" type="ORF">bsdcttw_07040</name>
</gene>
<evidence type="ECO:0000313" key="16">
    <source>
        <dbReference type="Proteomes" id="UP000515703"/>
    </source>
</evidence>
<dbReference type="InterPro" id="IPR004026">
    <property type="entry name" value="Ada_DNA_repair_Zn-bd"/>
</dbReference>
<dbReference type="GO" id="GO:0032993">
    <property type="term" value="C:protein-DNA complex"/>
    <property type="evidence" value="ECO:0007669"/>
    <property type="project" value="TreeGrafter"/>
</dbReference>
<evidence type="ECO:0000256" key="11">
    <source>
        <dbReference type="ARBA" id="ARBA00023159"/>
    </source>
</evidence>
<dbReference type="GO" id="GO:0008168">
    <property type="term" value="F:methyltransferase activity"/>
    <property type="evidence" value="ECO:0007669"/>
    <property type="project" value="UniProtKB-KW"/>
</dbReference>
<sequence length="449" mass="51544">MQNGNLYFEYSEDAVKYLKNRDKRLGAAIDLIGPIQRRVDRNLFSSIIHHIIGQQISTRAQETIWMRLCEKLGKVDAETIDGLSEAELQSIGITYKKAGYIKDFATKVKKNEFKIEELNQLTDSEIIKELSELKGIGVWTAEMLMIFSMQRPDVVSFGDLAIHRGMRMLYHKKNIDRKEFAKYAKRYSPYGTVASLYLWAIAGGALPDMADPAAKKIVAHKESISDEKQRKVKEIEAKEIKSNASVVKQLKVRQADKDNVEVKKANKYQQDDMWRAVYESDPSYDGIFFYAVKSTGIYCRPSCKSKVPKRENICYFDTAEQAKEAGFRPCKRCRSDLFDYQPMKEIAEKVRLLLEDSYTKRSKTSQELKEIGLSKHRVGEIFKNEYGITLSEYTDRLRLEKAKDLLSCTGEDIVDIAYSVGFGGMSSFYRFFKKETGQSPAAFRKECQL</sequence>
<keyword evidence="13" id="KW-0234">DNA repair</keyword>
<evidence type="ECO:0000256" key="4">
    <source>
        <dbReference type="ARBA" id="ARBA00022603"/>
    </source>
</evidence>
<keyword evidence="10" id="KW-0238">DNA-binding</keyword>
<accession>A0A7I8DGM8</accession>
<dbReference type="SMART" id="SM00342">
    <property type="entry name" value="HTH_ARAC"/>
    <property type="match status" value="1"/>
</dbReference>
<dbReference type="GO" id="GO:0005737">
    <property type="term" value="C:cytoplasm"/>
    <property type="evidence" value="ECO:0007669"/>
    <property type="project" value="TreeGrafter"/>
</dbReference>
<dbReference type="CDD" id="cd00056">
    <property type="entry name" value="ENDO3c"/>
    <property type="match status" value="1"/>
</dbReference>
<dbReference type="EC" id="3.2.2.21" evidence="3"/>
<keyword evidence="9" id="KW-0805">Transcription regulation</keyword>
<keyword evidence="11" id="KW-0010">Activator</keyword>
<dbReference type="InterPro" id="IPR018060">
    <property type="entry name" value="HTH_AraC"/>
</dbReference>